<evidence type="ECO:0000313" key="3">
    <source>
        <dbReference type="Proteomes" id="UP001610335"/>
    </source>
</evidence>
<comment type="caution">
    <text evidence="2">The sequence shown here is derived from an EMBL/GenBank/DDBJ whole genome shotgun (WGS) entry which is preliminary data.</text>
</comment>
<name>A0ABR4H992_9EURO</name>
<accession>A0ABR4H992</accession>
<evidence type="ECO:0008006" key="4">
    <source>
        <dbReference type="Google" id="ProtNLM"/>
    </source>
</evidence>
<gene>
    <name evidence="2" type="ORF">BDW59DRAFT_167902</name>
</gene>
<dbReference type="EMBL" id="JBFXLS010000201">
    <property type="protein sequence ID" value="KAL2812031.1"/>
    <property type="molecule type" value="Genomic_DNA"/>
</dbReference>
<protein>
    <recommendedName>
        <fullName evidence="4">MADS-box domain-containing protein</fullName>
    </recommendedName>
</protein>
<reference evidence="2 3" key="1">
    <citation type="submission" date="2024-07" db="EMBL/GenBank/DDBJ databases">
        <title>Section-level genome sequencing and comparative genomics of Aspergillus sections Usti and Cavernicolus.</title>
        <authorList>
            <consortium name="Lawrence Berkeley National Laboratory"/>
            <person name="Nybo J.L."/>
            <person name="Vesth T.C."/>
            <person name="Theobald S."/>
            <person name="Frisvad J.C."/>
            <person name="Larsen T.O."/>
            <person name="Kjaerboelling I."/>
            <person name="Rothschild-Mancinelli K."/>
            <person name="Lyhne E.K."/>
            <person name="Kogle M.E."/>
            <person name="Barry K."/>
            <person name="Clum A."/>
            <person name="Na H."/>
            <person name="Ledsgaard L."/>
            <person name="Lin J."/>
            <person name="Lipzen A."/>
            <person name="Kuo A."/>
            <person name="Riley R."/>
            <person name="Mondo S."/>
            <person name="LaButti K."/>
            <person name="Haridas S."/>
            <person name="Pangalinan J."/>
            <person name="Salamov A.A."/>
            <person name="Simmons B.A."/>
            <person name="Magnuson J.K."/>
            <person name="Chen J."/>
            <person name="Drula E."/>
            <person name="Henrissat B."/>
            <person name="Wiebenga A."/>
            <person name="Lubbers R.J."/>
            <person name="Gomes A.C."/>
            <person name="Makela M.R."/>
            <person name="Stajich J."/>
            <person name="Grigoriev I.V."/>
            <person name="Mortensen U.H."/>
            <person name="De vries R.P."/>
            <person name="Baker S.E."/>
            <person name="Andersen M.R."/>
        </authorList>
    </citation>
    <scope>NUCLEOTIDE SEQUENCE [LARGE SCALE GENOMIC DNA]</scope>
    <source>
        <strain evidence="2 3">CBS 600.67</strain>
    </source>
</reference>
<feature type="region of interest" description="Disordered" evidence="1">
    <location>
        <begin position="136"/>
        <end position="178"/>
    </location>
</feature>
<dbReference type="Proteomes" id="UP001610335">
    <property type="component" value="Unassembled WGS sequence"/>
</dbReference>
<evidence type="ECO:0000256" key="1">
    <source>
        <dbReference type="SAM" id="MobiDB-lite"/>
    </source>
</evidence>
<organism evidence="2 3">
    <name type="scientific">Aspergillus cavernicola</name>
    <dbReference type="NCBI Taxonomy" id="176166"/>
    <lineage>
        <taxon>Eukaryota</taxon>
        <taxon>Fungi</taxon>
        <taxon>Dikarya</taxon>
        <taxon>Ascomycota</taxon>
        <taxon>Pezizomycotina</taxon>
        <taxon>Eurotiomycetes</taxon>
        <taxon>Eurotiomycetidae</taxon>
        <taxon>Eurotiales</taxon>
        <taxon>Aspergillaceae</taxon>
        <taxon>Aspergillus</taxon>
        <taxon>Aspergillus subgen. Nidulantes</taxon>
    </lineage>
</organism>
<evidence type="ECO:0000313" key="2">
    <source>
        <dbReference type="EMBL" id="KAL2812031.1"/>
    </source>
</evidence>
<feature type="compositionally biased region" description="Polar residues" evidence="1">
    <location>
        <begin position="167"/>
        <end position="178"/>
    </location>
</feature>
<sequence length="244" mass="27035">MDTPQRKSKYASLTVKEAISRLLATAETIELRKTLKPHEKKRANDAFCLSRQPTQPVQSKADERRKNYQQVIKKVYADCGPGSVVVCAVLGQTLIGSMVEYHRLRLPLEMKKHKNSFNSKILLDLAQAAQEYVPASPRAASPISDSPSLPPSQEPHPEQPLLHSDAPESSSNVESNTVLEPQRSLSGRVFALTHEDARAVVMSNQISGGVWMTDPYDNASLSFITIPISDEIALSFSVQRRQVM</sequence>
<keyword evidence="3" id="KW-1185">Reference proteome</keyword>
<proteinExistence type="predicted"/>